<organism evidence="2 3">
    <name type="scientific">Strongylocentrotus purpuratus</name>
    <name type="common">Purple sea urchin</name>
    <dbReference type="NCBI Taxonomy" id="7668"/>
    <lineage>
        <taxon>Eukaryota</taxon>
        <taxon>Metazoa</taxon>
        <taxon>Echinodermata</taxon>
        <taxon>Eleutherozoa</taxon>
        <taxon>Echinozoa</taxon>
        <taxon>Echinoidea</taxon>
        <taxon>Euechinoidea</taxon>
        <taxon>Echinacea</taxon>
        <taxon>Camarodonta</taxon>
        <taxon>Echinidea</taxon>
        <taxon>Strongylocentrotidae</taxon>
        <taxon>Strongylocentrotus</taxon>
    </lineage>
</organism>
<reference evidence="2" key="2">
    <citation type="submission" date="2021-01" db="UniProtKB">
        <authorList>
            <consortium name="EnsemblMetazoa"/>
        </authorList>
    </citation>
    <scope>IDENTIFICATION</scope>
</reference>
<dbReference type="EnsemblMetazoa" id="XM_030988010">
    <property type="protein sequence ID" value="XP_030843870"/>
    <property type="gene ID" value="LOC115924967"/>
</dbReference>
<reference evidence="3" key="1">
    <citation type="submission" date="2015-02" db="EMBL/GenBank/DDBJ databases">
        <title>Genome sequencing for Strongylocentrotus purpuratus.</title>
        <authorList>
            <person name="Murali S."/>
            <person name="Liu Y."/>
            <person name="Vee V."/>
            <person name="English A."/>
            <person name="Wang M."/>
            <person name="Skinner E."/>
            <person name="Han Y."/>
            <person name="Muzny D.M."/>
            <person name="Worley K.C."/>
            <person name="Gibbs R.A."/>
        </authorList>
    </citation>
    <scope>NUCLEOTIDE SEQUENCE</scope>
</reference>
<sequence length="102" mass="11466">MDELVQRLHACTCLADVSALRDELYEDLEPNHHCLIFAKITYYLGQEETLDTNSTDHAVDGRPAQRSSTSIGQPRVHVTIRDYMQGRPSTSRLPSAKQQPVA</sequence>
<dbReference type="KEGG" id="spu:115924967"/>
<name>A0A7M7T021_STRPU</name>
<keyword evidence="3" id="KW-1185">Reference proteome</keyword>
<evidence type="ECO:0000313" key="3">
    <source>
        <dbReference type="Proteomes" id="UP000007110"/>
    </source>
</evidence>
<protein>
    <submittedName>
        <fullName evidence="2">Uncharacterized protein</fullName>
    </submittedName>
</protein>
<feature type="region of interest" description="Disordered" evidence="1">
    <location>
        <begin position="53"/>
        <end position="76"/>
    </location>
</feature>
<proteinExistence type="predicted"/>
<dbReference type="InParanoid" id="A0A7M7T021"/>
<dbReference type="GeneID" id="115924967"/>
<dbReference type="AlphaFoldDB" id="A0A7M7T021"/>
<dbReference type="RefSeq" id="XP_030843870.1">
    <property type="nucleotide sequence ID" value="XM_030988010.1"/>
</dbReference>
<accession>A0A7M7T021</accession>
<evidence type="ECO:0000313" key="2">
    <source>
        <dbReference type="EnsemblMetazoa" id="XP_030843870"/>
    </source>
</evidence>
<dbReference type="Proteomes" id="UP000007110">
    <property type="component" value="Unassembled WGS sequence"/>
</dbReference>
<feature type="compositionally biased region" description="Polar residues" evidence="1">
    <location>
        <begin position="87"/>
        <end position="102"/>
    </location>
</feature>
<feature type="region of interest" description="Disordered" evidence="1">
    <location>
        <begin position="83"/>
        <end position="102"/>
    </location>
</feature>
<evidence type="ECO:0000256" key="1">
    <source>
        <dbReference type="SAM" id="MobiDB-lite"/>
    </source>
</evidence>